<dbReference type="Gene3D" id="1.50.10.10">
    <property type="match status" value="1"/>
</dbReference>
<dbReference type="PANTHER" id="PTHR31616:SF0">
    <property type="entry name" value="GLUCAN 1,4-ALPHA-GLUCOSIDASE"/>
    <property type="match status" value="1"/>
</dbReference>
<reference evidence="5 6" key="1">
    <citation type="journal article" date="2019" name="Int. J. Syst. Evol. Microbiol.">
        <title>The Global Catalogue of Microorganisms (GCM) 10K type strain sequencing project: providing services to taxonomists for standard genome sequencing and annotation.</title>
        <authorList>
            <consortium name="The Broad Institute Genomics Platform"/>
            <consortium name="The Broad Institute Genome Sequencing Center for Infectious Disease"/>
            <person name="Wu L."/>
            <person name="Ma J."/>
        </authorList>
    </citation>
    <scope>NUCLEOTIDE SEQUENCE [LARGE SCALE GENOMIC DNA]</scope>
    <source>
        <strain evidence="5 6">GX26</strain>
    </source>
</reference>
<comment type="similarity">
    <text evidence="1">Belongs to the glycosyl hydrolase 15 family.</text>
</comment>
<dbReference type="PANTHER" id="PTHR31616">
    <property type="entry name" value="TREHALASE"/>
    <property type="match status" value="1"/>
</dbReference>
<dbReference type="PROSITE" id="PS51257">
    <property type="entry name" value="PROKAR_LIPOPROTEIN"/>
    <property type="match status" value="1"/>
</dbReference>
<accession>A0ABD5V873</accession>
<dbReference type="Gene3D" id="2.60.40.10">
    <property type="entry name" value="Immunoglobulins"/>
    <property type="match status" value="1"/>
</dbReference>
<feature type="region of interest" description="Disordered" evidence="2">
    <location>
        <begin position="587"/>
        <end position="642"/>
    </location>
</feature>
<feature type="region of interest" description="Disordered" evidence="2">
    <location>
        <begin position="25"/>
        <end position="79"/>
    </location>
</feature>
<dbReference type="InterPro" id="IPR006311">
    <property type="entry name" value="TAT_signal"/>
</dbReference>
<dbReference type="RefSeq" id="WP_336348775.1">
    <property type="nucleotide sequence ID" value="NZ_JAZAQL010000001.1"/>
</dbReference>
<dbReference type="PROSITE" id="PS51318">
    <property type="entry name" value="TAT"/>
    <property type="match status" value="1"/>
</dbReference>
<dbReference type="InterPro" id="IPR013783">
    <property type="entry name" value="Ig-like_fold"/>
</dbReference>
<dbReference type="SUPFAM" id="SSF48208">
    <property type="entry name" value="Six-hairpin glycosidases"/>
    <property type="match status" value="1"/>
</dbReference>
<protein>
    <submittedName>
        <fullName evidence="5">Glycoside hydrolase family 15 protein</fullName>
    </submittedName>
</protein>
<sequence>MTRPPRPGARRRTVLSALSTGALAGLAGCAGTDDGEATTDPSTMPDTATTDTDATETQSDDGDDQPNREPATPTWTTGTKYGVGTVADHHADAPSKTWFTLTDGALTEPRFPRVDCLNARHVSFVVTDGDGYVAHTHVPPETDDSVERTVEPTASEALAWRQTATETGDAYDWTLAVEHVADPDRDAVVLDVAFEASDALTLYVLAAPTPSGRAAHTAGERRAVPDGSGHVLTATETDPDGVAVRDSDDEPVVVSLALAADDGGFADAAVLEEASAVADAFADDGVLPDAGAEDEDEGIGAAEGVLELVGALATDATAAKRTVALGFAEDGDADAASEVAATAARDGFERAREGYVASWREYIADVVVPESVASDEELAAQYNAAAMVLKAVEDKTYRGASIASPSVPWGSEVSARDAGDHGYNFVWARDLYQVFTAFDALGDPESAAEHLEYVFAFQHDGDGFLPQNTWVDGRTRWGGEQLDEIAFPLVMVDQLRRRHDYGFADADYDYGASRAMAEYLVHGGPRTEQERWEEEDGFSPSTIAATVAGLAAAARLAASEGRTEDALVYRAVADHWQRSVVDWTATTTGIDPDGDLAAADREHGGSGRAPSPDAETPYFLRVTDDSDPDDGAGRSLANGGPTLDERGIVDAGFLELVRLGVLPHDHPVVEHSLAVVDDTIRVETPNGPAWYRYNGDGYGEVGTGGPDEDPAVDPGTPWSVTHAGRGRLWPILTGERAEYELLAGTESGDLAPERLLRAMQGFANDGRMIPEQVWDREESTAYGWEFGEGTASATPLAWSMAGFVRLARSLDAGTPVERPRATASRYVEDDGAPEPPALSVDWPDSVVDTAEVELSGETEAVTLLVRTPQETVRVDPSDGSFAATIPLESGRNPITVVAADEGARGDRGLAAAQRTISYVE</sequence>
<evidence type="ECO:0000313" key="6">
    <source>
        <dbReference type="Proteomes" id="UP001596395"/>
    </source>
</evidence>
<dbReference type="InterPro" id="IPR014718">
    <property type="entry name" value="GH-type_carb-bd"/>
</dbReference>
<dbReference type="EMBL" id="JBHSXN010000001">
    <property type="protein sequence ID" value="MFC6951760.1"/>
    <property type="molecule type" value="Genomic_DNA"/>
</dbReference>
<dbReference type="InterPro" id="IPR008928">
    <property type="entry name" value="6-hairpin_glycosidase_sf"/>
</dbReference>
<feature type="domain" description="Glucodextranase N-terminal" evidence="4">
    <location>
        <begin position="71"/>
        <end position="363"/>
    </location>
</feature>
<feature type="domain" description="GH15-like" evidence="3">
    <location>
        <begin position="385"/>
        <end position="807"/>
    </location>
</feature>
<dbReference type="InterPro" id="IPR011013">
    <property type="entry name" value="Gal_mutarotase_sf_dom"/>
</dbReference>
<gene>
    <name evidence="5" type="ORF">ACFQGB_02685</name>
</gene>
<keyword evidence="5" id="KW-0378">Hydrolase</keyword>
<dbReference type="GO" id="GO:0004553">
    <property type="term" value="F:hydrolase activity, hydrolyzing O-glycosyl compounds"/>
    <property type="evidence" value="ECO:0007669"/>
    <property type="project" value="UniProtKB-ARBA"/>
</dbReference>
<evidence type="ECO:0000313" key="5">
    <source>
        <dbReference type="EMBL" id="MFC6951760.1"/>
    </source>
</evidence>
<evidence type="ECO:0000259" key="3">
    <source>
        <dbReference type="Pfam" id="PF00723"/>
    </source>
</evidence>
<comment type="caution">
    <text evidence="5">The sequence shown here is derived from an EMBL/GenBank/DDBJ whole genome shotgun (WGS) entry which is preliminary data.</text>
</comment>
<dbReference type="InterPro" id="IPR011613">
    <property type="entry name" value="GH15-like"/>
</dbReference>
<dbReference type="Proteomes" id="UP001596395">
    <property type="component" value="Unassembled WGS sequence"/>
</dbReference>
<dbReference type="SUPFAM" id="SSF74650">
    <property type="entry name" value="Galactose mutarotase-like"/>
    <property type="match status" value="1"/>
</dbReference>
<dbReference type="AlphaFoldDB" id="A0ABD5V873"/>
<dbReference type="Gene3D" id="2.70.98.10">
    <property type="match status" value="1"/>
</dbReference>
<dbReference type="InterPro" id="IPR015220">
    <property type="entry name" value="Glucodextranase_N"/>
</dbReference>
<proteinExistence type="inferred from homology"/>
<evidence type="ECO:0000256" key="1">
    <source>
        <dbReference type="ARBA" id="ARBA00006188"/>
    </source>
</evidence>
<feature type="region of interest" description="Disordered" evidence="2">
    <location>
        <begin position="817"/>
        <end position="839"/>
    </location>
</feature>
<keyword evidence="6" id="KW-1185">Reference proteome</keyword>
<dbReference type="Pfam" id="PF09137">
    <property type="entry name" value="Glucodextran_N"/>
    <property type="match status" value="1"/>
</dbReference>
<name>A0ABD5V873_9EURY</name>
<feature type="compositionally biased region" description="Low complexity" evidence="2">
    <location>
        <begin position="25"/>
        <end position="57"/>
    </location>
</feature>
<dbReference type="Pfam" id="PF00723">
    <property type="entry name" value="Glyco_hydro_15"/>
    <property type="match status" value="1"/>
</dbReference>
<dbReference type="InterPro" id="IPR012341">
    <property type="entry name" value="6hp_glycosidase-like_sf"/>
</dbReference>
<organism evidence="5 6">
    <name type="scientific">Halorubellus litoreus</name>
    <dbReference type="NCBI Taxonomy" id="755308"/>
    <lineage>
        <taxon>Archaea</taxon>
        <taxon>Methanobacteriati</taxon>
        <taxon>Methanobacteriota</taxon>
        <taxon>Stenosarchaea group</taxon>
        <taxon>Halobacteria</taxon>
        <taxon>Halobacteriales</taxon>
        <taxon>Halorubellaceae</taxon>
        <taxon>Halorubellus</taxon>
    </lineage>
</organism>
<evidence type="ECO:0000259" key="4">
    <source>
        <dbReference type="Pfam" id="PF09137"/>
    </source>
</evidence>
<evidence type="ECO:0000256" key="2">
    <source>
        <dbReference type="SAM" id="MobiDB-lite"/>
    </source>
</evidence>